<dbReference type="AlphaFoldDB" id="A0AB40CES4"/>
<evidence type="ECO:0000313" key="3">
    <source>
        <dbReference type="RefSeq" id="XP_039137889.1"/>
    </source>
</evidence>
<feature type="region of interest" description="Disordered" evidence="1">
    <location>
        <begin position="267"/>
        <end position="289"/>
    </location>
</feature>
<proteinExistence type="predicted"/>
<gene>
    <name evidence="3" type="primary">LOC120275400</name>
</gene>
<evidence type="ECO:0000313" key="2">
    <source>
        <dbReference type="Proteomes" id="UP001515500"/>
    </source>
</evidence>
<feature type="compositionally biased region" description="Basic and acidic residues" evidence="1">
    <location>
        <begin position="109"/>
        <end position="123"/>
    </location>
</feature>
<reference evidence="3" key="1">
    <citation type="submission" date="2025-08" db="UniProtKB">
        <authorList>
            <consortium name="RefSeq"/>
        </authorList>
    </citation>
    <scope>IDENTIFICATION</scope>
</reference>
<evidence type="ECO:0000256" key="1">
    <source>
        <dbReference type="SAM" id="MobiDB-lite"/>
    </source>
</evidence>
<feature type="compositionally biased region" description="Basic and acidic residues" evidence="1">
    <location>
        <begin position="77"/>
        <end position="102"/>
    </location>
</feature>
<accession>A0AB40CES4</accession>
<feature type="compositionally biased region" description="Basic and acidic residues" evidence="1">
    <location>
        <begin position="224"/>
        <end position="238"/>
    </location>
</feature>
<feature type="compositionally biased region" description="Polar residues" evidence="1">
    <location>
        <begin position="65"/>
        <end position="76"/>
    </location>
</feature>
<feature type="compositionally biased region" description="Basic and acidic residues" evidence="1">
    <location>
        <begin position="18"/>
        <end position="45"/>
    </location>
</feature>
<dbReference type="RefSeq" id="XP_039137889.1">
    <property type="nucleotide sequence ID" value="XM_039281955.1"/>
</dbReference>
<organism evidence="2 3">
    <name type="scientific">Dioscorea cayennensis subsp. rotundata</name>
    <name type="common">White Guinea yam</name>
    <name type="synonym">Dioscorea rotundata</name>
    <dbReference type="NCBI Taxonomy" id="55577"/>
    <lineage>
        <taxon>Eukaryota</taxon>
        <taxon>Viridiplantae</taxon>
        <taxon>Streptophyta</taxon>
        <taxon>Embryophyta</taxon>
        <taxon>Tracheophyta</taxon>
        <taxon>Spermatophyta</taxon>
        <taxon>Magnoliopsida</taxon>
        <taxon>Liliopsida</taxon>
        <taxon>Dioscoreales</taxon>
        <taxon>Dioscoreaceae</taxon>
        <taxon>Dioscorea</taxon>
    </lineage>
</organism>
<feature type="compositionally biased region" description="Basic and acidic residues" evidence="1">
    <location>
        <begin position="148"/>
        <end position="159"/>
    </location>
</feature>
<feature type="region of interest" description="Disordered" evidence="1">
    <location>
        <begin position="1"/>
        <end position="248"/>
    </location>
</feature>
<name>A0AB40CES4_DIOCR</name>
<keyword evidence="2" id="KW-1185">Reference proteome</keyword>
<dbReference type="GeneID" id="120275400"/>
<protein>
    <submittedName>
        <fullName evidence="3">Cilia- and flagella-associated protein 251-like</fullName>
    </submittedName>
</protein>
<dbReference type="Proteomes" id="UP001515500">
    <property type="component" value="Chromosome 14"/>
</dbReference>
<feature type="compositionally biased region" description="Basic and acidic residues" evidence="1">
    <location>
        <begin position="198"/>
        <end position="211"/>
    </location>
</feature>
<sequence>MGCTASKVAAAEAGAENNGDRMPRPIRRRIEEIRWRQWRERRKDSIVSTTQLLSGDEEREFETPAGSQESIEMRSSSAEKTKEEGEKENRKEEPIELGDRSPEIGFAAKESKEKGEGPEKASEMDGTAEEKQEEIEIVPLSETTDGAAETKGEETREPSPETGGAAAEEEEEPGSPSFRIYFEQRKWDSDDSVLSSSKNKEKSNEKVKEDSDSNGPSTFSHSRSRSEGREEMMKSPKKERGKRLKALTKAPSRVNCFLHCYHYNHVNSPKRNVTSEDHSSPRQSYGNAS</sequence>